<evidence type="ECO:0000256" key="2">
    <source>
        <dbReference type="ARBA" id="ARBA00012513"/>
    </source>
</evidence>
<gene>
    <name evidence="11" type="ORF">MERR_LOCUS19278</name>
</gene>
<dbReference type="FunFam" id="1.10.510.10:FF:001023">
    <property type="entry name" value="Os07g0541700 protein"/>
    <property type="match status" value="1"/>
</dbReference>
<proteinExistence type="predicted"/>
<dbReference type="Pfam" id="PF00069">
    <property type="entry name" value="Pkinase"/>
    <property type="match status" value="1"/>
</dbReference>
<evidence type="ECO:0000256" key="4">
    <source>
        <dbReference type="ARBA" id="ARBA00022679"/>
    </source>
</evidence>
<name>A0A6D2IU24_9BRAS</name>
<dbReference type="EMBL" id="CACVBM020001116">
    <property type="protein sequence ID" value="CAA7032043.1"/>
    <property type="molecule type" value="Genomic_DNA"/>
</dbReference>
<dbReference type="GO" id="GO:0005524">
    <property type="term" value="F:ATP binding"/>
    <property type="evidence" value="ECO:0007669"/>
    <property type="project" value="UniProtKB-KW"/>
</dbReference>
<comment type="catalytic activity">
    <reaction evidence="8">
        <text>L-threonyl-[protein] + ATP = O-phospho-L-threonyl-[protein] + ADP + H(+)</text>
        <dbReference type="Rhea" id="RHEA:46608"/>
        <dbReference type="Rhea" id="RHEA-COMP:11060"/>
        <dbReference type="Rhea" id="RHEA-COMP:11605"/>
        <dbReference type="ChEBI" id="CHEBI:15378"/>
        <dbReference type="ChEBI" id="CHEBI:30013"/>
        <dbReference type="ChEBI" id="CHEBI:30616"/>
        <dbReference type="ChEBI" id="CHEBI:61977"/>
        <dbReference type="ChEBI" id="CHEBI:456216"/>
        <dbReference type="EC" id="2.7.11.1"/>
    </reaction>
</comment>
<evidence type="ECO:0000256" key="3">
    <source>
        <dbReference type="ARBA" id="ARBA00022527"/>
    </source>
</evidence>
<dbReference type="PANTHER" id="PTHR48006">
    <property type="entry name" value="LEUCINE-RICH REPEAT-CONTAINING PROTEIN DDB_G0281931-RELATED"/>
    <property type="match status" value="1"/>
</dbReference>
<evidence type="ECO:0000256" key="9">
    <source>
        <dbReference type="ARBA" id="ARBA00048679"/>
    </source>
</evidence>
<dbReference type="Proteomes" id="UP000467841">
    <property type="component" value="Unassembled WGS sequence"/>
</dbReference>
<dbReference type="InterPro" id="IPR000719">
    <property type="entry name" value="Prot_kinase_dom"/>
</dbReference>
<feature type="domain" description="Protein kinase" evidence="10">
    <location>
        <begin position="1"/>
        <end position="129"/>
    </location>
</feature>
<keyword evidence="4" id="KW-0808">Transferase</keyword>
<evidence type="ECO:0000313" key="11">
    <source>
        <dbReference type="EMBL" id="CAA7032043.1"/>
    </source>
</evidence>
<dbReference type="PANTHER" id="PTHR48006:SF60">
    <property type="entry name" value="PROTEIN KINASE DOMAIN-CONTAINING PROTEIN"/>
    <property type="match status" value="1"/>
</dbReference>
<dbReference type="InterPro" id="IPR011009">
    <property type="entry name" value="Kinase-like_dom_sf"/>
</dbReference>
<keyword evidence="3" id="KW-0723">Serine/threonine-protein kinase</keyword>
<reference evidence="11" key="1">
    <citation type="submission" date="2020-01" db="EMBL/GenBank/DDBJ databases">
        <authorList>
            <person name="Mishra B."/>
        </authorList>
    </citation>
    <scope>NUCLEOTIDE SEQUENCE [LARGE SCALE GENOMIC DNA]</scope>
</reference>
<evidence type="ECO:0000256" key="7">
    <source>
        <dbReference type="ARBA" id="ARBA00022840"/>
    </source>
</evidence>
<organism evidence="11 12">
    <name type="scientific">Microthlaspi erraticum</name>
    <dbReference type="NCBI Taxonomy" id="1685480"/>
    <lineage>
        <taxon>Eukaryota</taxon>
        <taxon>Viridiplantae</taxon>
        <taxon>Streptophyta</taxon>
        <taxon>Embryophyta</taxon>
        <taxon>Tracheophyta</taxon>
        <taxon>Spermatophyta</taxon>
        <taxon>Magnoliopsida</taxon>
        <taxon>eudicotyledons</taxon>
        <taxon>Gunneridae</taxon>
        <taxon>Pentapetalae</taxon>
        <taxon>rosids</taxon>
        <taxon>malvids</taxon>
        <taxon>Brassicales</taxon>
        <taxon>Brassicaceae</taxon>
        <taxon>Coluteocarpeae</taxon>
        <taxon>Microthlaspi</taxon>
    </lineage>
</organism>
<dbReference type="SUPFAM" id="SSF56112">
    <property type="entry name" value="Protein kinase-like (PK-like)"/>
    <property type="match status" value="1"/>
</dbReference>
<evidence type="ECO:0000256" key="6">
    <source>
        <dbReference type="ARBA" id="ARBA00022777"/>
    </source>
</evidence>
<evidence type="ECO:0000256" key="1">
    <source>
        <dbReference type="ARBA" id="ARBA00004479"/>
    </source>
</evidence>
<dbReference type="PROSITE" id="PS50011">
    <property type="entry name" value="PROTEIN_KINASE_DOM"/>
    <property type="match status" value="1"/>
</dbReference>
<comment type="caution">
    <text evidence="11">The sequence shown here is derived from an EMBL/GenBank/DDBJ whole genome shotgun (WGS) entry which is preliminary data.</text>
</comment>
<dbReference type="EC" id="2.7.11.1" evidence="2"/>
<dbReference type="Gene3D" id="1.10.510.10">
    <property type="entry name" value="Transferase(Phosphotransferase) domain 1"/>
    <property type="match status" value="1"/>
</dbReference>
<protein>
    <recommendedName>
        <fullName evidence="2">non-specific serine/threonine protein kinase</fullName>
        <ecNumber evidence="2">2.7.11.1</ecNumber>
    </recommendedName>
</protein>
<keyword evidence="5" id="KW-0547">Nucleotide-binding</keyword>
<dbReference type="InterPro" id="IPR051824">
    <property type="entry name" value="LRR_Rcpt-Like_S/T_Kinase"/>
</dbReference>
<comment type="catalytic activity">
    <reaction evidence="9">
        <text>L-seryl-[protein] + ATP = O-phospho-L-seryl-[protein] + ADP + H(+)</text>
        <dbReference type="Rhea" id="RHEA:17989"/>
        <dbReference type="Rhea" id="RHEA-COMP:9863"/>
        <dbReference type="Rhea" id="RHEA-COMP:11604"/>
        <dbReference type="ChEBI" id="CHEBI:15378"/>
        <dbReference type="ChEBI" id="CHEBI:29999"/>
        <dbReference type="ChEBI" id="CHEBI:30616"/>
        <dbReference type="ChEBI" id="CHEBI:83421"/>
        <dbReference type="ChEBI" id="CHEBI:456216"/>
        <dbReference type="EC" id="2.7.11.1"/>
    </reaction>
</comment>
<accession>A0A6D2IU24</accession>
<evidence type="ECO:0000259" key="10">
    <source>
        <dbReference type="PROSITE" id="PS50011"/>
    </source>
</evidence>
<dbReference type="GO" id="GO:0004674">
    <property type="term" value="F:protein serine/threonine kinase activity"/>
    <property type="evidence" value="ECO:0007669"/>
    <property type="project" value="UniProtKB-KW"/>
</dbReference>
<keyword evidence="12" id="KW-1185">Reference proteome</keyword>
<comment type="subcellular location">
    <subcellularLocation>
        <location evidence="1">Membrane</location>
        <topology evidence="1">Single-pass type I membrane protein</topology>
    </subcellularLocation>
</comment>
<sequence length="129" mass="14811">MRRRNGDGGSSFNLTLTNETPMPLHTAAKSHLFSNSGAHRRRHHLFSISISWVYPEQIQISLDWPTRMKICLGIARGLAYIHEDLRLKILHRYIKAANILLDKKLSPKISDFGLAKQHDEKMKPNSIEI</sequence>
<dbReference type="AlphaFoldDB" id="A0A6D2IU24"/>
<dbReference type="OrthoDB" id="1109178at2759"/>
<evidence type="ECO:0000256" key="5">
    <source>
        <dbReference type="ARBA" id="ARBA00022741"/>
    </source>
</evidence>
<evidence type="ECO:0000313" key="12">
    <source>
        <dbReference type="Proteomes" id="UP000467841"/>
    </source>
</evidence>
<keyword evidence="7" id="KW-0067">ATP-binding</keyword>
<dbReference type="GO" id="GO:0016020">
    <property type="term" value="C:membrane"/>
    <property type="evidence" value="ECO:0007669"/>
    <property type="project" value="UniProtKB-SubCell"/>
</dbReference>
<evidence type="ECO:0000256" key="8">
    <source>
        <dbReference type="ARBA" id="ARBA00047899"/>
    </source>
</evidence>
<keyword evidence="6" id="KW-0418">Kinase</keyword>